<dbReference type="EMBL" id="UINC01000950">
    <property type="protein sequence ID" value="SUZ65103.1"/>
    <property type="molecule type" value="Genomic_DNA"/>
</dbReference>
<feature type="transmembrane region" description="Helical" evidence="1">
    <location>
        <begin position="67"/>
        <end position="92"/>
    </location>
</feature>
<organism evidence="2">
    <name type="scientific">marine metagenome</name>
    <dbReference type="NCBI Taxonomy" id="408172"/>
    <lineage>
        <taxon>unclassified sequences</taxon>
        <taxon>metagenomes</taxon>
        <taxon>ecological metagenomes</taxon>
    </lineage>
</organism>
<feature type="transmembrane region" description="Helical" evidence="1">
    <location>
        <begin position="113"/>
        <end position="130"/>
    </location>
</feature>
<proteinExistence type="predicted"/>
<dbReference type="Pfam" id="PF19656">
    <property type="entry name" value="DUF6159"/>
    <property type="match status" value="1"/>
</dbReference>
<sequence length="276" mass="29223">MSNSWAMLKASATVLRLDTELLIFPLLSTLAVILITVSLVALIMFFGGPDVAVALDDPGYLVYSGGFVFYLILYTIIFFFNAGLVGATLIRLDGGDPTVGDGMNIATKKLPTILGYAVIAATVGMVLRAIEERVGALGRIVVGLIGMSWTLTTYLTVPVLVSKDVGAFDAVKRSASLFRRTWGEQVVGNAGIGLATFLLFALMTAVGVPLVILVSSINEAFAIPMGITLGVGYFFLALLSAALQGIYSAALYRFATTGDAGEHFNAAMMDQAFRPK</sequence>
<feature type="transmembrane region" description="Helical" evidence="1">
    <location>
        <begin position="186"/>
        <end position="214"/>
    </location>
</feature>
<accession>A0A381PI26</accession>
<evidence type="ECO:0000313" key="2">
    <source>
        <dbReference type="EMBL" id="SUZ65103.1"/>
    </source>
</evidence>
<dbReference type="InterPro" id="IPR046157">
    <property type="entry name" value="DUF6159"/>
</dbReference>
<name>A0A381PI26_9ZZZZ</name>
<reference evidence="2" key="1">
    <citation type="submission" date="2018-05" db="EMBL/GenBank/DDBJ databases">
        <authorList>
            <person name="Lanie J.A."/>
            <person name="Ng W.-L."/>
            <person name="Kazmierczak K.M."/>
            <person name="Andrzejewski T.M."/>
            <person name="Davidsen T.M."/>
            <person name="Wayne K.J."/>
            <person name="Tettelin H."/>
            <person name="Glass J.I."/>
            <person name="Rusch D."/>
            <person name="Podicherti R."/>
            <person name="Tsui H.-C.T."/>
            <person name="Winkler M.E."/>
        </authorList>
    </citation>
    <scope>NUCLEOTIDE SEQUENCE</scope>
</reference>
<keyword evidence="1" id="KW-0472">Membrane</keyword>
<feature type="transmembrane region" description="Helical" evidence="1">
    <location>
        <begin position="136"/>
        <end position="157"/>
    </location>
</feature>
<feature type="transmembrane region" description="Helical" evidence="1">
    <location>
        <begin position="21"/>
        <end position="47"/>
    </location>
</feature>
<protein>
    <recommendedName>
        <fullName evidence="3">Glycerophosphoryl diester phosphodiesterase membrane domain-containing protein</fullName>
    </recommendedName>
</protein>
<feature type="transmembrane region" description="Helical" evidence="1">
    <location>
        <begin position="220"/>
        <end position="243"/>
    </location>
</feature>
<keyword evidence="1" id="KW-0812">Transmembrane</keyword>
<keyword evidence="1" id="KW-1133">Transmembrane helix</keyword>
<gene>
    <name evidence="2" type="ORF">METZ01_LOCUS17957</name>
</gene>
<dbReference type="AlphaFoldDB" id="A0A381PI26"/>
<evidence type="ECO:0000256" key="1">
    <source>
        <dbReference type="SAM" id="Phobius"/>
    </source>
</evidence>
<evidence type="ECO:0008006" key="3">
    <source>
        <dbReference type="Google" id="ProtNLM"/>
    </source>
</evidence>